<dbReference type="OrthoDB" id="3444499at2"/>
<sequence length="428" mass="45391">MATSTIRESATLTGTGTSGNMLITLITPGVGSSGVYPAEVLEAAATNKVFPAGTPMFADHPGETEMYDRPERSIKDLAAVTVEDARWDGGELVAEAKPFGPWREVLHEMKDAIGCSIRAGATVSESADPATGKPIIESIDQAISVDFVTKAGRGGRIREVYESARERSPLIVTEATVVEASNQQRSEELRQLVRDAHATGSGQYAYVIDYDETARTVTFEVENGGNSGTYTQTYTVTNDVATALDGTPVEVQRVVTYVPVTESVPSRPAGQSTATESLKEDTMASIQIEETRLRQLETDAGRATALESERDTLTRERDEARTAVTEAHRETDRERAARIIAEADHDFNALEARGLLADLPLGEDGRLDQAAFTTAVTEAAAAAQEAAGTGRVRGLGGDTQFTGGDTAVSESAIDAAVGGAFGRTVKEA</sequence>
<name>A0A2Y9A7H2_9MICO</name>
<proteinExistence type="predicted"/>
<dbReference type="EMBL" id="UETB01000004">
    <property type="protein sequence ID" value="SSA40394.1"/>
    <property type="molecule type" value="Genomic_DNA"/>
</dbReference>
<gene>
    <name evidence="2" type="ORF">SAMN05216184_104108</name>
</gene>
<evidence type="ECO:0000256" key="1">
    <source>
        <dbReference type="SAM" id="MobiDB-lite"/>
    </source>
</evidence>
<evidence type="ECO:0000313" key="2">
    <source>
        <dbReference type="EMBL" id="SSA40394.1"/>
    </source>
</evidence>
<keyword evidence="3" id="KW-1185">Reference proteome</keyword>
<accession>A0A2Y9A7H2</accession>
<reference evidence="2 3" key="1">
    <citation type="submission" date="2016-10" db="EMBL/GenBank/DDBJ databases">
        <authorList>
            <person name="Cai Z."/>
        </authorList>
    </citation>
    <scope>NUCLEOTIDE SEQUENCE [LARGE SCALE GENOMIC DNA]</scope>
    <source>
        <strain evidence="2 3">CGMCC 1.10826</strain>
    </source>
</reference>
<dbReference type="AlphaFoldDB" id="A0A2Y9A7H2"/>
<organism evidence="2 3">
    <name type="scientific">Georgenia satyanarayanai</name>
    <dbReference type="NCBI Taxonomy" id="860221"/>
    <lineage>
        <taxon>Bacteria</taxon>
        <taxon>Bacillati</taxon>
        <taxon>Actinomycetota</taxon>
        <taxon>Actinomycetes</taxon>
        <taxon>Micrococcales</taxon>
        <taxon>Bogoriellaceae</taxon>
        <taxon>Georgenia</taxon>
    </lineage>
</organism>
<protein>
    <submittedName>
        <fullName evidence="2">Uncharacterized protein</fullName>
    </submittedName>
</protein>
<dbReference type="RefSeq" id="WP_110852035.1">
    <property type="nucleotide sequence ID" value="NZ_QKLZ01000004.1"/>
</dbReference>
<evidence type="ECO:0000313" key="3">
    <source>
        <dbReference type="Proteomes" id="UP000250222"/>
    </source>
</evidence>
<feature type="region of interest" description="Disordered" evidence="1">
    <location>
        <begin position="307"/>
        <end position="330"/>
    </location>
</feature>
<dbReference type="Proteomes" id="UP000250222">
    <property type="component" value="Unassembled WGS sequence"/>
</dbReference>